<proteinExistence type="inferred from homology"/>
<dbReference type="Gene3D" id="1.20.1640.10">
    <property type="entry name" value="Multidrug efflux transporter AcrB transmembrane domain"/>
    <property type="match status" value="2"/>
</dbReference>
<dbReference type="GO" id="GO:0008324">
    <property type="term" value="F:monoatomic cation transmembrane transporter activity"/>
    <property type="evidence" value="ECO:0007669"/>
    <property type="project" value="InterPro"/>
</dbReference>
<feature type="transmembrane region" description="Helical" evidence="8">
    <location>
        <begin position="467"/>
        <end position="488"/>
    </location>
</feature>
<evidence type="ECO:0000256" key="3">
    <source>
        <dbReference type="ARBA" id="ARBA00022448"/>
    </source>
</evidence>
<dbReference type="Gene3D" id="3.30.2090.10">
    <property type="entry name" value="Multidrug efflux transporter AcrB TolC docking domain, DN and DC subdomains"/>
    <property type="match status" value="2"/>
</dbReference>
<dbReference type="AlphaFoldDB" id="A0AAU7D8P2"/>
<feature type="transmembrane region" description="Helical" evidence="8">
    <location>
        <begin position="12"/>
        <end position="30"/>
    </location>
</feature>
<dbReference type="Gene3D" id="3.30.70.1320">
    <property type="entry name" value="Multidrug efflux transporter AcrB pore domain like"/>
    <property type="match status" value="1"/>
</dbReference>
<feature type="transmembrane region" description="Helical" evidence="8">
    <location>
        <begin position="435"/>
        <end position="455"/>
    </location>
</feature>
<evidence type="ECO:0000256" key="7">
    <source>
        <dbReference type="ARBA" id="ARBA00023136"/>
    </source>
</evidence>
<evidence type="ECO:0000256" key="1">
    <source>
        <dbReference type="ARBA" id="ARBA00004651"/>
    </source>
</evidence>
<dbReference type="EMBL" id="CP121194">
    <property type="protein sequence ID" value="XBH10156.1"/>
    <property type="molecule type" value="Genomic_DNA"/>
</dbReference>
<sequence length="1029" mass="111551">MQPLIRLFIRYRAIILILFFVMLALGGFLVSRLDIEAYPDPSPPLVEIITQNPSWSAEEMEQQVTVPIETTINGTPHLDQVRSISIFGLSDVKLYFEFGSDSFRDRQEVLNRLQTLTLPNNLQPQLSPWSPIGEIYRYQLTGPGYTLNEIKATQDWLVRRELKQVPGIIDITTFGGTTRQYQIEADPNKLLSFGVTLPQVINAVQASNANAGGNYLQLGNQNVNVRAVGQVHSIEDIGAIVVAEKNGAPITVRDIGKVTEGFQPRLGQVGRDKQNDIVLGIVLLQKDEKSLPTLKALKEKIASLNAGSLLPPGMKISTIYDRTDLIGETTHTVRDIIITGLVLVTLVLLSMLGDLRITFIAAVTIPFAVLFAFGMMVLTGRSANLISIGAIDFGILVDASIIVLESIYRKLSRRIEGEETGALIVEGVTDAATPVLFSTAIICIAFIPLFTMQGVAGQIFSPMSVTYGFALLGALIFALVFAPVLGYLTAPAVQKVGDGYTWLSRGLRRGYERILHRVLRHPSGVWIGAGAMLTAGVLCFVLVGGEFMPPLEEGNLWIRATLPQDISFDTAAAMANQIRAVIAQSPEVTQTVSQMGRPDDGTDVSTFNNIEVSVALKPAAKWRHGLTKPQLIEEINNRLSRFPGIELNFSQNIQDNVEEAMSGVKGENSLKLFGDDFDTLTSLADKIEQVMKSVPGVADVGVFKVGGQPSLVIQIDRAKAARYGILSADINAAVQAAIGGAPVSQVIQGDRRFDLTIRYPEADRSSPDAIRAILIPTADGGRIPLGQVADIAIREGSFMIYREGGRRYIPIKFSVRGRDLSTTINELQSKLKQTVKLPTGYDYTWAGEFDSLRKEQRRLAVIIPISLAIIVVLLYIQFNTWKDAFIIIATLPFAAVGGAASLFVTRTPFSISAAVGFTSLIGVATLGAVVFMSGVRRAQRESITEDGVTDKGLEEGCIDEMRPVVMACLAAGLGLLPASLSNGIGAQAQQPLARVVVGGMITTIISILFILPLLLRQRPAPPSNETPTP</sequence>
<dbReference type="Gene3D" id="3.30.70.1430">
    <property type="entry name" value="Multidrug efflux transporter AcrB pore domain"/>
    <property type="match status" value="2"/>
</dbReference>
<dbReference type="InterPro" id="IPR027463">
    <property type="entry name" value="AcrB_DN_DC_subdom"/>
</dbReference>
<name>A0AAU7D8P2_9BACT</name>
<dbReference type="SUPFAM" id="SSF82693">
    <property type="entry name" value="Multidrug efflux transporter AcrB pore domain, PN1, PN2, PC1 and PC2 subdomains"/>
    <property type="match status" value="3"/>
</dbReference>
<feature type="transmembrane region" description="Helical" evidence="8">
    <location>
        <begin position="385"/>
        <end position="404"/>
    </location>
</feature>
<comment type="subcellular location">
    <subcellularLocation>
        <location evidence="1">Cell membrane</location>
        <topology evidence="1">Multi-pass membrane protein</topology>
    </subcellularLocation>
</comment>
<dbReference type="SUPFAM" id="SSF82866">
    <property type="entry name" value="Multidrug efflux transporter AcrB transmembrane domain"/>
    <property type="match status" value="2"/>
</dbReference>
<dbReference type="RefSeq" id="WP_348267661.1">
    <property type="nucleotide sequence ID" value="NZ_CP121194.1"/>
</dbReference>
<keyword evidence="3" id="KW-0813">Transport</keyword>
<accession>A0AAU7CZS6</accession>
<dbReference type="PANTHER" id="PTHR32063">
    <property type="match status" value="1"/>
</dbReference>
<dbReference type="Pfam" id="PF00873">
    <property type="entry name" value="ACR_tran"/>
    <property type="match status" value="1"/>
</dbReference>
<evidence type="ECO:0000256" key="8">
    <source>
        <dbReference type="SAM" id="Phobius"/>
    </source>
</evidence>
<organism evidence="10">
    <name type="scientific">Edaphobacter paludis</name>
    <dbReference type="NCBI Taxonomy" id="3035702"/>
    <lineage>
        <taxon>Bacteria</taxon>
        <taxon>Pseudomonadati</taxon>
        <taxon>Acidobacteriota</taxon>
        <taxon>Terriglobia</taxon>
        <taxon>Terriglobales</taxon>
        <taxon>Acidobacteriaceae</taxon>
        <taxon>Edaphobacter</taxon>
    </lineage>
</organism>
<keyword evidence="4" id="KW-1003">Cell membrane</keyword>
<feature type="transmembrane region" description="Helical" evidence="8">
    <location>
        <begin position="525"/>
        <end position="543"/>
    </location>
</feature>
<feature type="transmembrane region" description="Helical" evidence="8">
    <location>
        <begin position="992"/>
        <end position="1015"/>
    </location>
</feature>
<dbReference type="PANTHER" id="PTHR32063:SF12">
    <property type="entry name" value="CATION EFFLUX SYSTEM PROTEIN"/>
    <property type="match status" value="1"/>
</dbReference>
<evidence type="ECO:0000256" key="5">
    <source>
        <dbReference type="ARBA" id="ARBA00022692"/>
    </source>
</evidence>
<protein>
    <submittedName>
        <fullName evidence="10">CusA/CzcA family heavy metal efflux RND transporter</fullName>
    </submittedName>
</protein>
<evidence type="ECO:0000256" key="6">
    <source>
        <dbReference type="ARBA" id="ARBA00022989"/>
    </source>
</evidence>
<dbReference type="InterPro" id="IPR001036">
    <property type="entry name" value="Acrflvin-R"/>
</dbReference>
<dbReference type="KEGG" id="epl:P4G45_00095"/>
<evidence type="ECO:0000256" key="2">
    <source>
        <dbReference type="ARBA" id="ARBA00010942"/>
    </source>
</evidence>
<dbReference type="SUPFAM" id="SSF82714">
    <property type="entry name" value="Multidrug efflux transporter AcrB TolC docking domain, DN and DC subdomains"/>
    <property type="match status" value="2"/>
</dbReference>
<feature type="transmembrane region" description="Helical" evidence="8">
    <location>
        <begin position="336"/>
        <end position="353"/>
    </location>
</feature>
<dbReference type="EMBL" id="CP121195">
    <property type="protein sequence ID" value="XBH13593.1"/>
    <property type="molecule type" value="Genomic_DNA"/>
</dbReference>
<gene>
    <name evidence="9" type="ORF">P4G45_00095</name>
    <name evidence="10" type="ORF">P8936_00100</name>
</gene>
<evidence type="ECO:0000313" key="10">
    <source>
        <dbReference type="EMBL" id="XBH13593.1"/>
    </source>
</evidence>
<dbReference type="Gene3D" id="3.30.70.1440">
    <property type="entry name" value="Multidrug efflux transporter AcrB pore domain"/>
    <property type="match status" value="1"/>
</dbReference>
<dbReference type="PRINTS" id="PR00702">
    <property type="entry name" value="ACRIFLAVINRP"/>
</dbReference>
<feature type="transmembrane region" description="Helical" evidence="8">
    <location>
        <begin position="859"/>
        <end position="878"/>
    </location>
</feature>
<comment type="similarity">
    <text evidence="2">Belongs to the resistance-nodulation-cell division (RND) (TC 2.A.6) family.</text>
</comment>
<evidence type="ECO:0000313" key="9">
    <source>
        <dbReference type="EMBL" id="XBH10156.1"/>
    </source>
</evidence>
<dbReference type="GO" id="GO:0005886">
    <property type="term" value="C:plasma membrane"/>
    <property type="evidence" value="ECO:0007669"/>
    <property type="project" value="UniProtKB-SubCell"/>
</dbReference>
<dbReference type="GO" id="GO:0042910">
    <property type="term" value="F:xenobiotic transmembrane transporter activity"/>
    <property type="evidence" value="ECO:0007669"/>
    <property type="project" value="TreeGrafter"/>
</dbReference>
<feature type="transmembrane region" description="Helical" evidence="8">
    <location>
        <begin position="359"/>
        <end position="378"/>
    </location>
</feature>
<reference evidence="10" key="1">
    <citation type="submission" date="2023-03" db="EMBL/GenBank/DDBJ databases">
        <title>Edaphobacter sp.</title>
        <authorList>
            <person name="Huber K.J."/>
            <person name="Papendorf J."/>
            <person name="Pilke C."/>
            <person name="Bunk B."/>
            <person name="Sproeer C."/>
            <person name="Pester M."/>
        </authorList>
    </citation>
    <scope>NUCLEOTIDE SEQUENCE</scope>
    <source>
        <strain evidence="9">DSM 109919</strain>
        <strain evidence="10">DSM 109920</strain>
    </source>
</reference>
<feature type="transmembrane region" description="Helical" evidence="8">
    <location>
        <begin position="884"/>
        <end position="904"/>
    </location>
</feature>
<feature type="transmembrane region" description="Helical" evidence="8">
    <location>
        <begin position="911"/>
        <end position="932"/>
    </location>
</feature>
<evidence type="ECO:0000256" key="4">
    <source>
        <dbReference type="ARBA" id="ARBA00022475"/>
    </source>
</evidence>
<accession>A0AAU7D8P2</accession>
<keyword evidence="6 8" id="KW-1133">Transmembrane helix</keyword>
<keyword evidence="5 8" id="KW-0812">Transmembrane</keyword>
<keyword evidence="7 8" id="KW-0472">Membrane</keyword>
<dbReference type="NCBIfam" id="TIGR00914">
    <property type="entry name" value="2A0601"/>
    <property type="match status" value="1"/>
</dbReference>
<dbReference type="InterPro" id="IPR004763">
    <property type="entry name" value="CusA-like"/>
</dbReference>